<dbReference type="AlphaFoldDB" id="L8J8X3"/>
<dbReference type="RefSeq" id="WP_007467562.1">
    <property type="nucleotide sequence ID" value="NZ_AMZO01000023.1"/>
</dbReference>
<organism evidence="1 2">
    <name type="scientific">Photobacterium marinum</name>
    <dbReference type="NCBI Taxonomy" id="1056511"/>
    <lineage>
        <taxon>Bacteria</taxon>
        <taxon>Pseudomonadati</taxon>
        <taxon>Pseudomonadota</taxon>
        <taxon>Gammaproteobacteria</taxon>
        <taxon>Vibrionales</taxon>
        <taxon>Vibrionaceae</taxon>
        <taxon>Photobacterium</taxon>
    </lineage>
</organism>
<dbReference type="EMBL" id="AMZO01000023">
    <property type="protein sequence ID" value="ELR64653.1"/>
    <property type="molecule type" value="Genomic_DNA"/>
</dbReference>
<gene>
    <name evidence="1" type="ORF">C942_02224</name>
</gene>
<sequence length="349" mass="40567">MAESQEKYAYTDIICEKSKGEWIELSLSEERFSPYMYKAGHDYEKAFNLYLYNARLSKAFLFPLHALEVALRNKMQSIFAKEFCDDWHEDEDFREMLSEDGLKSLDRAIKNATTTDIEDVVANTTFELWTYLLHPQYSDFWRQNFTKLCGSNISRGQFYGKVKTLNDFRNRIAHYEPILEKNCFQRHLDILEVIKYLNLEAYNWVKKHSTVDAVLLTEPAPSGSTQPLLKEKVDIDFAVIQSTCLLNILPSNRFLVCDDKAIVIDYRDIAKYLLSQKDASGDLMLELSKVTIDDVIQSRNLKKNFVVCGETESFIHTKKIFQGKRTKYIIVQSPTKGMTGVIEKPHRQL</sequence>
<accession>L8J8X3</accession>
<proteinExistence type="predicted"/>
<evidence type="ECO:0000313" key="2">
    <source>
        <dbReference type="Proteomes" id="UP000011134"/>
    </source>
</evidence>
<keyword evidence="2" id="KW-1185">Reference proteome</keyword>
<evidence type="ECO:0008006" key="3">
    <source>
        <dbReference type="Google" id="ProtNLM"/>
    </source>
</evidence>
<dbReference type="Proteomes" id="UP000011134">
    <property type="component" value="Unassembled WGS sequence"/>
</dbReference>
<dbReference type="OrthoDB" id="9813050at2"/>
<evidence type="ECO:0000313" key="1">
    <source>
        <dbReference type="EMBL" id="ELR64653.1"/>
    </source>
</evidence>
<dbReference type="PATRIC" id="fig|1056511.3.peg.3298"/>
<protein>
    <recommendedName>
        <fullName evidence="3">Abi-like protein</fullName>
    </recommendedName>
</protein>
<reference evidence="1 2" key="1">
    <citation type="submission" date="2012-12" db="EMBL/GenBank/DDBJ databases">
        <title>Genome Assembly of Photobacterium sp. AK15.</title>
        <authorList>
            <person name="Khatri I."/>
            <person name="Vaidya B."/>
            <person name="Srinivas T.N.R."/>
            <person name="Subramanian S."/>
            <person name="Pinnaka A."/>
        </authorList>
    </citation>
    <scope>NUCLEOTIDE SEQUENCE [LARGE SCALE GENOMIC DNA]</scope>
    <source>
        <strain evidence="1 2">AK15</strain>
    </source>
</reference>
<comment type="caution">
    <text evidence="1">The sequence shown here is derived from an EMBL/GenBank/DDBJ whole genome shotgun (WGS) entry which is preliminary data.</text>
</comment>
<name>L8J8X3_9GAMM</name>